<sequence>MMSSIAHLLKDACDLDVSSVPHWDEHPLVRKQWKEMKPVLVEHIDRLKSIATEHAAAKALDKRISVAKEVIERMVLDGSFPARFTTPVFVDLLLLPEVKAVVNTPDKRKQSPRRQAAKAAEPCSPHSRDLRHIVPAVWKRHIYERCERLLLSLGPAADTLLAILKTQKTLAHPAAHFMCSSCSAMDLRYPLA</sequence>
<protein>
    <submittedName>
        <fullName evidence="2">Uncharacterized protein</fullName>
    </submittedName>
</protein>
<feature type="non-terminal residue" evidence="2">
    <location>
        <position position="192"/>
    </location>
</feature>
<keyword evidence="3" id="KW-1185">Reference proteome</keyword>
<dbReference type="Proteomes" id="UP000298061">
    <property type="component" value="Unassembled WGS sequence"/>
</dbReference>
<dbReference type="EMBL" id="SFCI01002200">
    <property type="protein sequence ID" value="TFY74252.1"/>
    <property type="molecule type" value="Genomic_DNA"/>
</dbReference>
<gene>
    <name evidence="2" type="ORF">EWM64_g9760</name>
</gene>
<reference evidence="2 3" key="1">
    <citation type="submission" date="2019-02" db="EMBL/GenBank/DDBJ databases">
        <title>Genome sequencing of the rare red list fungi Hericium alpestre (H. flagellum).</title>
        <authorList>
            <person name="Buettner E."/>
            <person name="Kellner H."/>
        </authorList>
    </citation>
    <scope>NUCLEOTIDE SEQUENCE [LARGE SCALE GENOMIC DNA]</scope>
    <source>
        <strain evidence="2 3">DSM 108284</strain>
    </source>
</reference>
<evidence type="ECO:0000313" key="2">
    <source>
        <dbReference type="EMBL" id="TFY74252.1"/>
    </source>
</evidence>
<evidence type="ECO:0000256" key="1">
    <source>
        <dbReference type="SAM" id="MobiDB-lite"/>
    </source>
</evidence>
<feature type="region of interest" description="Disordered" evidence="1">
    <location>
        <begin position="105"/>
        <end position="124"/>
    </location>
</feature>
<proteinExistence type="predicted"/>
<dbReference type="OrthoDB" id="2322499at2759"/>
<evidence type="ECO:0000313" key="3">
    <source>
        <dbReference type="Proteomes" id="UP000298061"/>
    </source>
</evidence>
<comment type="caution">
    <text evidence="2">The sequence shown here is derived from an EMBL/GenBank/DDBJ whole genome shotgun (WGS) entry which is preliminary data.</text>
</comment>
<dbReference type="AlphaFoldDB" id="A0A4Y9ZHY3"/>
<organism evidence="2 3">
    <name type="scientific">Hericium alpestre</name>
    <dbReference type="NCBI Taxonomy" id="135208"/>
    <lineage>
        <taxon>Eukaryota</taxon>
        <taxon>Fungi</taxon>
        <taxon>Dikarya</taxon>
        <taxon>Basidiomycota</taxon>
        <taxon>Agaricomycotina</taxon>
        <taxon>Agaricomycetes</taxon>
        <taxon>Russulales</taxon>
        <taxon>Hericiaceae</taxon>
        <taxon>Hericium</taxon>
    </lineage>
</organism>
<name>A0A4Y9ZHY3_9AGAM</name>
<accession>A0A4Y9ZHY3</accession>